<dbReference type="EMBL" id="KE145357">
    <property type="protein sequence ID" value="EPE34229.1"/>
    <property type="molecule type" value="Genomic_DNA"/>
</dbReference>
<organism evidence="1 2">
    <name type="scientific">Glarea lozoyensis (strain ATCC 20868 / MF5171)</name>
    <dbReference type="NCBI Taxonomy" id="1116229"/>
    <lineage>
        <taxon>Eukaryota</taxon>
        <taxon>Fungi</taxon>
        <taxon>Dikarya</taxon>
        <taxon>Ascomycota</taxon>
        <taxon>Pezizomycotina</taxon>
        <taxon>Leotiomycetes</taxon>
        <taxon>Helotiales</taxon>
        <taxon>Helotiaceae</taxon>
        <taxon>Glarea</taxon>
    </lineage>
</organism>
<evidence type="ECO:0000313" key="1">
    <source>
        <dbReference type="EMBL" id="EPE34229.1"/>
    </source>
</evidence>
<name>S3DAU5_GLAL2</name>
<reference evidence="1 2" key="1">
    <citation type="journal article" date="2013" name="BMC Genomics">
        <title>Genomics-driven discovery of the pneumocandin biosynthetic gene cluster in the fungus Glarea lozoyensis.</title>
        <authorList>
            <person name="Chen L."/>
            <person name="Yue Q."/>
            <person name="Zhang X."/>
            <person name="Xiang M."/>
            <person name="Wang C."/>
            <person name="Li S."/>
            <person name="Che Y."/>
            <person name="Ortiz-Lopez F.J."/>
            <person name="Bills G.F."/>
            <person name="Liu X."/>
            <person name="An Z."/>
        </authorList>
    </citation>
    <scope>NUCLEOTIDE SEQUENCE [LARGE SCALE GENOMIC DNA]</scope>
    <source>
        <strain evidence="2">ATCC 20868 / MF5171</strain>
    </source>
</reference>
<dbReference type="Proteomes" id="UP000016922">
    <property type="component" value="Unassembled WGS sequence"/>
</dbReference>
<dbReference type="KEGG" id="glz:GLAREA_07242"/>
<accession>S3DAU5</accession>
<gene>
    <name evidence="1" type="ORF">GLAREA_07242</name>
</gene>
<dbReference type="HOGENOM" id="CLU_1652304_0_0_1"/>
<protein>
    <submittedName>
        <fullName evidence="1">Uncharacterized protein</fullName>
    </submittedName>
</protein>
<sequence length="160" mass="18121">MSKATLDQLNHFFYLAAYAKSITELRKGLESSQNPLSVAYPCYYEVKAGTCTLNFSWNTYEDERLLKFSLAVCSSGKRDLTVVIHPKGSVQTQTYTPKGPECPTKQNIFETSMHQSGQCFGDLIVEGSTYTEGEIVEKRNIWESKEILKQSCQVDQVERI</sequence>
<evidence type="ECO:0000313" key="2">
    <source>
        <dbReference type="Proteomes" id="UP000016922"/>
    </source>
</evidence>
<keyword evidence="2" id="KW-1185">Reference proteome</keyword>
<proteinExistence type="predicted"/>
<dbReference type="RefSeq" id="XP_008079381.1">
    <property type="nucleotide sequence ID" value="XM_008081190.1"/>
</dbReference>
<dbReference type="AlphaFoldDB" id="S3DAU5"/>
<dbReference type="GeneID" id="19466295"/>